<evidence type="ECO:0000259" key="7">
    <source>
        <dbReference type="Pfam" id="PF00520"/>
    </source>
</evidence>
<organism evidence="8 9">
    <name type="scientific">Gigaspora rosea</name>
    <dbReference type="NCBI Taxonomy" id="44941"/>
    <lineage>
        <taxon>Eukaryota</taxon>
        <taxon>Fungi</taxon>
        <taxon>Fungi incertae sedis</taxon>
        <taxon>Mucoromycota</taxon>
        <taxon>Glomeromycotina</taxon>
        <taxon>Glomeromycetes</taxon>
        <taxon>Diversisporales</taxon>
        <taxon>Gigasporaceae</taxon>
        <taxon>Gigaspora</taxon>
    </lineage>
</organism>
<evidence type="ECO:0000313" key="9">
    <source>
        <dbReference type="Proteomes" id="UP000266673"/>
    </source>
</evidence>
<sequence>MISIRNIDVGSETSTTFTVSDDGYVAIKLRRLNPHNFEIYNLKKTKISSLHFPYLHKNISHLSFINNGNLVTINTNEHKAYILFPKETDNHVEWIFKSMIELNNFSTSDKIFITPGGKLIFFKKETYEITTWNLETLSIEAQILLDWNFNLECIGLSDDEELLGISANSSKLTYLYIFSTKTGMSLSRYTYKKSIMVDGIYFIASNVGERVLIISHVHDSLGRIKMDLNVHRFRDEILTYDYELMDPYTLMNPVSADKLFRRLETKIKRPYIIKSDCIIYSNDEQLFFDKLVSNKWIKYLRDDLNDYNKISTPPGKDDIKDFIKKTANDLEKNITRRDCYIQGTETYGRYFKWTLNCKDVKFALEVSQEKSEVSEENKQEPVQEENERELVYEKNQQKANLYIRQCQALNNDDLVMATEKCIILWTFIPSKGIRVHYIWGVDKDISDKEYWEEIFSKPLAERFLPDSDFDRIINEANIKPDEDNTNLYNLLLDNYIEEKFFLTYYGEILMKKLLSSDKDWLVEKLCKRCINICSYDKDSCDLQSNIQSLSIIAQYYSELIQKNPVIIHKFLSQMTFVVPSVDTENYEKYYNSSSPSPHRHHYSSYYNLYKITHINNAFFIISKYWLIFKNECKSFVQNHLKPFENCYKPISSFIQNYLIKPFKNYYRTHYLAHNSTIKLLFPLPCFVNYPKQFTTLKELWKPEPSSFTKSIDLELYKTWNGEALLNFKWNTYGRFYYLFMWMIYTIFLCCFTGVATLSNEISWTTQQILLISSIILGIWQFIFELRQFIYSPILYITSPWNYVDLGAILLPTITSIIWLKNYTVPIWEIIFSTLLLELKFLTYFRAIENIGVYFAMIIGVAKRAFLFLVILAFIVFTFAHSLHLLLRPTTDVSLDQPSYSNDPNNPWNLVTKYYTVNPDGSVNQNPFLIEPPNRSTNMFSTLISAILAVYIMLTGDTSSLSPWALNEDITLTILVVIFSFFTTIYLMNLFIGLLSDAINETNNKEYFLIQRAEVGLFEIIIFI</sequence>
<evidence type="ECO:0000256" key="3">
    <source>
        <dbReference type="ARBA" id="ARBA00022737"/>
    </source>
</evidence>
<keyword evidence="2 6" id="KW-0812">Transmembrane</keyword>
<feature type="domain" description="Ion transport" evidence="7">
    <location>
        <begin position="739"/>
        <end position="1004"/>
    </location>
</feature>
<keyword evidence="5 6" id="KW-0472">Membrane</keyword>
<dbReference type="AlphaFoldDB" id="A0A397V9U5"/>
<dbReference type="SUPFAM" id="SSF81324">
    <property type="entry name" value="Voltage-gated potassium channels"/>
    <property type="match status" value="1"/>
</dbReference>
<feature type="transmembrane region" description="Helical" evidence="6">
    <location>
        <begin position="735"/>
        <end position="757"/>
    </location>
</feature>
<evidence type="ECO:0000256" key="1">
    <source>
        <dbReference type="ARBA" id="ARBA00004141"/>
    </source>
</evidence>
<dbReference type="InterPro" id="IPR011048">
    <property type="entry name" value="Haem_d1_sf"/>
</dbReference>
<evidence type="ECO:0000256" key="5">
    <source>
        <dbReference type="ARBA" id="ARBA00023136"/>
    </source>
</evidence>
<dbReference type="PANTHER" id="PTHR10582">
    <property type="entry name" value="TRANSIENT RECEPTOR POTENTIAL ION CHANNEL PROTEIN"/>
    <property type="match status" value="1"/>
</dbReference>
<feature type="transmembrane region" description="Helical" evidence="6">
    <location>
        <begin position="973"/>
        <end position="994"/>
    </location>
</feature>
<dbReference type="GO" id="GO:0005216">
    <property type="term" value="F:monoatomic ion channel activity"/>
    <property type="evidence" value="ECO:0007669"/>
    <property type="project" value="InterPro"/>
</dbReference>
<dbReference type="STRING" id="44941.A0A397V9U5"/>
<feature type="transmembrane region" description="Helical" evidence="6">
    <location>
        <begin position="936"/>
        <end position="953"/>
    </location>
</feature>
<feature type="transmembrane region" description="Helical" evidence="6">
    <location>
        <begin position="769"/>
        <end position="789"/>
    </location>
</feature>
<reference evidence="8 9" key="1">
    <citation type="submission" date="2018-06" db="EMBL/GenBank/DDBJ databases">
        <title>Comparative genomics reveals the genomic features of Rhizophagus irregularis, R. cerebriforme, R. diaphanum and Gigaspora rosea, and their symbiotic lifestyle signature.</title>
        <authorList>
            <person name="Morin E."/>
            <person name="San Clemente H."/>
            <person name="Chen E.C.H."/>
            <person name="De La Providencia I."/>
            <person name="Hainaut M."/>
            <person name="Kuo A."/>
            <person name="Kohler A."/>
            <person name="Murat C."/>
            <person name="Tang N."/>
            <person name="Roy S."/>
            <person name="Loubradou J."/>
            <person name="Henrissat B."/>
            <person name="Grigoriev I.V."/>
            <person name="Corradi N."/>
            <person name="Roux C."/>
            <person name="Martin F.M."/>
        </authorList>
    </citation>
    <scope>NUCLEOTIDE SEQUENCE [LARGE SCALE GENOMIC DNA]</scope>
    <source>
        <strain evidence="8 9">DAOM 194757</strain>
    </source>
</reference>
<dbReference type="Proteomes" id="UP000266673">
    <property type="component" value="Unassembled WGS sequence"/>
</dbReference>
<evidence type="ECO:0000256" key="2">
    <source>
        <dbReference type="ARBA" id="ARBA00022692"/>
    </source>
</evidence>
<feature type="transmembrane region" description="Helical" evidence="6">
    <location>
        <begin position="840"/>
        <end position="858"/>
    </location>
</feature>
<evidence type="ECO:0000256" key="6">
    <source>
        <dbReference type="SAM" id="Phobius"/>
    </source>
</evidence>
<dbReference type="InterPro" id="IPR024862">
    <property type="entry name" value="TRPV"/>
</dbReference>
<gene>
    <name evidence="8" type="ORF">C2G38_1318261</name>
</gene>
<dbReference type="Pfam" id="PF00520">
    <property type="entry name" value="Ion_trans"/>
    <property type="match status" value="1"/>
</dbReference>
<dbReference type="GO" id="GO:0098703">
    <property type="term" value="P:calcium ion import across plasma membrane"/>
    <property type="evidence" value="ECO:0007669"/>
    <property type="project" value="TreeGrafter"/>
</dbReference>
<name>A0A397V9U5_9GLOM</name>
<comment type="caution">
    <text evidence="8">The sequence shown here is derived from an EMBL/GenBank/DDBJ whole genome shotgun (WGS) entry which is preliminary data.</text>
</comment>
<dbReference type="PANTHER" id="PTHR10582:SF2">
    <property type="entry name" value="INACTIVE"/>
    <property type="match status" value="1"/>
</dbReference>
<feature type="transmembrane region" description="Helical" evidence="6">
    <location>
        <begin position="801"/>
        <end position="819"/>
    </location>
</feature>
<keyword evidence="9" id="KW-1185">Reference proteome</keyword>
<protein>
    <recommendedName>
        <fullName evidence="7">Ion transport domain-containing protein</fullName>
    </recommendedName>
</protein>
<keyword evidence="3" id="KW-0677">Repeat</keyword>
<dbReference type="Gene3D" id="1.10.287.70">
    <property type="match status" value="1"/>
</dbReference>
<dbReference type="EMBL" id="QKWP01000515">
    <property type="protein sequence ID" value="RIB18812.1"/>
    <property type="molecule type" value="Genomic_DNA"/>
</dbReference>
<dbReference type="SUPFAM" id="SSF51004">
    <property type="entry name" value="C-terminal (heme d1) domain of cytochrome cd1-nitrite reductase"/>
    <property type="match status" value="1"/>
</dbReference>
<keyword evidence="4 6" id="KW-1133">Transmembrane helix</keyword>
<dbReference type="OrthoDB" id="2392335at2759"/>
<proteinExistence type="predicted"/>
<dbReference type="GO" id="GO:0005886">
    <property type="term" value="C:plasma membrane"/>
    <property type="evidence" value="ECO:0007669"/>
    <property type="project" value="TreeGrafter"/>
</dbReference>
<feature type="transmembrane region" description="Helical" evidence="6">
    <location>
        <begin position="864"/>
        <end position="886"/>
    </location>
</feature>
<evidence type="ECO:0000256" key="4">
    <source>
        <dbReference type="ARBA" id="ARBA00022989"/>
    </source>
</evidence>
<comment type="subcellular location">
    <subcellularLocation>
        <location evidence="1">Membrane</location>
        <topology evidence="1">Multi-pass membrane protein</topology>
    </subcellularLocation>
</comment>
<accession>A0A397V9U5</accession>
<evidence type="ECO:0000313" key="8">
    <source>
        <dbReference type="EMBL" id="RIB18812.1"/>
    </source>
</evidence>
<dbReference type="InterPro" id="IPR005821">
    <property type="entry name" value="Ion_trans_dom"/>
</dbReference>